<sequence length="572" mass="63574">MEPENTALRRLSENFDSIFTSNSNSFSDATIAVAGGQKVAVHRCILSARSPFFKTLFSSEEGGVKLELRDLAKDFEVSLDALVTVLVFLYSGKVGSLRPEGVCVCVDDECEHVACRPAVDFVVEVLYASFVFEIPELVALCQRHLLDILDKIAADDILVVLSLANICGYDLRMTSSYLESRVALAKLLFPAEAKVAMDIARVHHTSECAFPIINSTSLAGVQSKDEHLKRIMALFKTVELGKLFFPRCSEVLNDMVDNDLSELVFMPNETQEERQLKKRRYTELKEDITRAFREDKEEFNKFTKIPSSSSSSSISTSIRGVGMPNVLHDKSFLERIYGIFQAQGVTLQLGQLDQRSIDGINNGMNGFSEAENYNLPCPEPLQNGKATRQVDSSDQPPMDPSNNGQNVGTAEGNIIGVTSSKEGTRKGQAREHKQTGVRIDISLEDILKLSEMRRKIAARKLKVSISTLRPSVARIKPALQDGDMVTVKAKYENGVFKFRLTLLSTLAELQQEVAKRLNQEAGTYSFEYKDEEDDLITIACDEDLQDCIRTSRSLGKASIVVQFKPKQPSTHS</sequence>
<name>A0ACB7YDB4_9ERIC</name>
<comment type="caution">
    <text evidence="1">The sequence shown here is derived from an EMBL/GenBank/DDBJ whole genome shotgun (WGS) entry which is preliminary data.</text>
</comment>
<protein>
    <submittedName>
        <fullName evidence="1">Uncharacterized protein</fullName>
    </submittedName>
</protein>
<dbReference type="Proteomes" id="UP000828048">
    <property type="component" value="Chromosome 8"/>
</dbReference>
<dbReference type="EMBL" id="CM037158">
    <property type="protein sequence ID" value="KAH7851327.1"/>
    <property type="molecule type" value="Genomic_DNA"/>
</dbReference>
<evidence type="ECO:0000313" key="2">
    <source>
        <dbReference type="Proteomes" id="UP000828048"/>
    </source>
</evidence>
<keyword evidence="2" id="KW-1185">Reference proteome</keyword>
<evidence type="ECO:0000313" key="1">
    <source>
        <dbReference type="EMBL" id="KAH7851327.1"/>
    </source>
</evidence>
<reference evidence="1 2" key="1">
    <citation type="journal article" date="2021" name="Hortic Res">
        <title>High-quality reference genome and annotation aids understanding of berry development for evergreen blueberry (Vaccinium darrowii).</title>
        <authorList>
            <person name="Yu J."/>
            <person name="Hulse-Kemp A.M."/>
            <person name="Babiker E."/>
            <person name="Staton M."/>
        </authorList>
    </citation>
    <scope>NUCLEOTIDE SEQUENCE [LARGE SCALE GENOMIC DNA]</scope>
    <source>
        <strain evidence="2">cv. NJ 8807/NJ 8810</strain>
        <tissue evidence="1">Young leaf</tissue>
    </source>
</reference>
<proteinExistence type="predicted"/>
<gene>
    <name evidence="1" type="ORF">Vadar_009905</name>
</gene>
<accession>A0ACB7YDB4</accession>
<organism evidence="1 2">
    <name type="scientific">Vaccinium darrowii</name>
    <dbReference type="NCBI Taxonomy" id="229202"/>
    <lineage>
        <taxon>Eukaryota</taxon>
        <taxon>Viridiplantae</taxon>
        <taxon>Streptophyta</taxon>
        <taxon>Embryophyta</taxon>
        <taxon>Tracheophyta</taxon>
        <taxon>Spermatophyta</taxon>
        <taxon>Magnoliopsida</taxon>
        <taxon>eudicotyledons</taxon>
        <taxon>Gunneridae</taxon>
        <taxon>Pentapetalae</taxon>
        <taxon>asterids</taxon>
        <taxon>Ericales</taxon>
        <taxon>Ericaceae</taxon>
        <taxon>Vaccinioideae</taxon>
        <taxon>Vaccinieae</taxon>
        <taxon>Vaccinium</taxon>
    </lineage>
</organism>